<organism evidence="2 3">
    <name type="scientific">Microbulbifer echini</name>
    <dbReference type="NCBI Taxonomy" id="1529067"/>
    <lineage>
        <taxon>Bacteria</taxon>
        <taxon>Pseudomonadati</taxon>
        <taxon>Pseudomonadota</taxon>
        <taxon>Gammaproteobacteria</taxon>
        <taxon>Cellvibrionales</taxon>
        <taxon>Microbulbiferaceae</taxon>
        <taxon>Microbulbifer</taxon>
    </lineage>
</organism>
<accession>A0ABV4NIC6</accession>
<evidence type="ECO:0000313" key="2">
    <source>
        <dbReference type="EMBL" id="MFA0789309.1"/>
    </source>
</evidence>
<proteinExistence type="predicted"/>
<name>A0ABV4NIC6_9GAMM</name>
<dbReference type="InterPro" id="IPR011051">
    <property type="entry name" value="RmlC_Cupin_sf"/>
</dbReference>
<reference evidence="2 3" key="1">
    <citation type="submission" date="2024-08" db="EMBL/GenBank/DDBJ databases">
        <authorList>
            <person name="Ishaq N."/>
        </authorList>
    </citation>
    <scope>NUCLEOTIDE SEQUENCE [LARGE SCALE GENOMIC DNA]</scope>
    <source>
        <strain evidence="2 3">JCM 30400</strain>
    </source>
</reference>
<feature type="domain" description="Cupin type-2" evidence="1">
    <location>
        <begin position="42"/>
        <end position="102"/>
    </location>
</feature>
<gene>
    <name evidence="2" type="ORF">ACCI51_02055</name>
</gene>
<evidence type="ECO:0000313" key="3">
    <source>
        <dbReference type="Proteomes" id="UP001569414"/>
    </source>
</evidence>
<sequence>MNNIFAQLPIDTNREHFSDIVKSKNVRIERIVSFGQSSPEKGWYTQDEHEWVMVLSGYGDIELGSGRVVRLKKGDFLEIKAGQKHRVLATAQGIATVWLAIFYK</sequence>
<protein>
    <submittedName>
        <fullName evidence="2">Cupin domain-containing protein</fullName>
    </submittedName>
</protein>
<dbReference type="RefSeq" id="WP_371842419.1">
    <property type="nucleotide sequence ID" value="NZ_JBGMEL010000001.1"/>
</dbReference>
<keyword evidence="3" id="KW-1185">Reference proteome</keyword>
<dbReference type="InterPro" id="IPR014710">
    <property type="entry name" value="RmlC-like_jellyroll"/>
</dbReference>
<dbReference type="CDD" id="cd06981">
    <property type="entry name" value="cupin_reut_a1446"/>
    <property type="match status" value="1"/>
</dbReference>
<dbReference type="Gene3D" id="2.60.120.10">
    <property type="entry name" value="Jelly Rolls"/>
    <property type="match status" value="1"/>
</dbReference>
<dbReference type="EMBL" id="JBGMEL010000001">
    <property type="protein sequence ID" value="MFA0789309.1"/>
    <property type="molecule type" value="Genomic_DNA"/>
</dbReference>
<dbReference type="Proteomes" id="UP001569414">
    <property type="component" value="Unassembled WGS sequence"/>
</dbReference>
<dbReference type="Pfam" id="PF07883">
    <property type="entry name" value="Cupin_2"/>
    <property type="match status" value="1"/>
</dbReference>
<dbReference type="SUPFAM" id="SSF51182">
    <property type="entry name" value="RmlC-like cupins"/>
    <property type="match status" value="1"/>
</dbReference>
<comment type="caution">
    <text evidence="2">The sequence shown here is derived from an EMBL/GenBank/DDBJ whole genome shotgun (WGS) entry which is preliminary data.</text>
</comment>
<evidence type="ECO:0000259" key="1">
    <source>
        <dbReference type="Pfam" id="PF07883"/>
    </source>
</evidence>
<dbReference type="InterPro" id="IPR013096">
    <property type="entry name" value="Cupin_2"/>
</dbReference>